<gene>
    <name evidence="2" type="ORF">IMCC12053_1332</name>
</gene>
<proteinExistence type="predicted"/>
<accession>A0A0P0A473</accession>
<dbReference type="Proteomes" id="UP000064920">
    <property type="component" value="Chromosome"/>
</dbReference>
<protein>
    <submittedName>
        <fullName evidence="2">Metallo-beta-lactamase family protein</fullName>
    </submittedName>
</protein>
<dbReference type="InterPro" id="IPR050662">
    <property type="entry name" value="Sec-metab_biosynth-thioest"/>
</dbReference>
<dbReference type="AlphaFoldDB" id="A0A0P0A473"/>
<dbReference type="Gene3D" id="1.10.10.10">
    <property type="entry name" value="Winged helix-like DNA-binding domain superfamily/Winged helix DNA-binding domain"/>
    <property type="match status" value="1"/>
</dbReference>
<dbReference type="PATRIC" id="fig|1397108.4.peg.1364"/>
<dbReference type="InterPro" id="IPR048933">
    <property type="entry name" value="B_lactamase-like_C"/>
</dbReference>
<dbReference type="InterPro" id="IPR036388">
    <property type="entry name" value="WH-like_DNA-bd_sf"/>
</dbReference>
<sequence length="326" mass="36364">MSTGLLWARIPMPGPLEHVNVYMFYEGDSWTVVDTGIDTSRTRAVWGDLMAGPMGGKPVSRVIATHHHLDHIGLAGWFMAQHGATLVTTRTAYLMARMLKLDVQDAPTPQMLRFWRSSGMDAAIYAERETSRPFNTADAVADIPLGFTRIREGDEIEIGGRLWDVRCGNGHAPEHATFWSRDGEMVIGGDQLLASISPNIGVHTTEPDADPLGEWLESCERFKPFATDDQLILTGHKRIFTGLPTRLRQLTDNHHAALTRLLGFLEQPRTACDCFSVLFKREIKSGEYGLAMVEAMAHCNHLFAQGLVSRTMRGDGAYIWQKREMA</sequence>
<name>A0A0P0A473_9RHOB</name>
<evidence type="ECO:0000313" key="2">
    <source>
        <dbReference type="EMBL" id="ALI55280.1"/>
    </source>
</evidence>
<reference evidence="2 3" key="1">
    <citation type="submission" date="2015-05" db="EMBL/GenBank/DDBJ databases">
        <authorList>
            <person name="Wang D.B."/>
            <person name="Wang M."/>
        </authorList>
    </citation>
    <scope>NUCLEOTIDE SEQUENCE [LARGE SCALE GENOMIC DNA]</scope>
    <source>
        <strain evidence="2 3">IMCC 12053</strain>
    </source>
</reference>
<evidence type="ECO:0000313" key="3">
    <source>
        <dbReference type="Proteomes" id="UP000064920"/>
    </source>
</evidence>
<feature type="domain" description="Metallo-beta-lactamase" evidence="1">
    <location>
        <begin position="18"/>
        <end position="236"/>
    </location>
</feature>
<dbReference type="SMART" id="SM00849">
    <property type="entry name" value="Lactamase_B"/>
    <property type="match status" value="1"/>
</dbReference>
<organism evidence="2 3">
    <name type="scientific">Celeribacter marinus</name>
    <dbReference type="NCBI Taxonomy" id="1397108"/>
    <lineage>
        <taxon>Bacteria</taxon>
        <taxon>Pseudomonadati</taxon>
        <taxon>Pseudomonadota</taxon>
        <taxon>Alphaproteobacteria</taxon>
        <taxon>Rhodobacterales</taxon>
        <taxon>Roseobacteraceae</taxon>
        <taxon>Celeribacter</taxon>
    </lineage>
</organism>
<dbReference type="EMBL" id="CP012023">
    <property type="protein sequence ID" value="ALI55280.1"/>
    <property type="molecule type" value="Genomic_DNA"/>
</dbReference>
<dbReference type="KEGG" id="cmar:IMCC12053_1332"/>
<evidence type="ECO:0000259" key="1">
    <source>
        <dbReference type="SMART" id="SM00849"/>
    </source>
</evidence>
<keyword evidence="3" id="KW-1185">Reference proteome</keyword>
<dbReference type="SUPFAM" id="SSF56281">
    <property type="entry name" value="Metallo-hydrolase/oxidoreductase"/>
    <property type="match status" value="1"/>
</dbReference>
<dbReference type="Pfam" id="PF21221">
    <property type="entry name" value="B_lactamase-like_C"/>
    <property type="match status" value="1"/>
</dbReference>
<dbReference type="STRING" id="1397108.IMCC12053_1332"/>
<dbReference type="PANTHER" id="PTHR23131">
    <property type="entry name" value="ENDORIBONUCLEASE LACTB2"/>
    <property type="match status" value="1"/>
</dbReference>
<dbReference type="Pfam" id="PF00753">
    <property type="entry name" value="Lactamase_B"/>
    <property type="match status" value="1"/>
</dbReference>
<dbReference type="InterPro" id="IPR036866">
    <property type="entry name" value="RibonucZ/Hydroxyglut_hydro"/>
</dbReference>
<dbReference type="InterPro" id="IPR001279">
    <property type="entry name" value="Metallo-B-lactamas"/>
</dbReference>
<dbReference type="Gene3D" id="3.60.15.10">
    <property type="entry name" value="Ribonuclease Z/Hydroxyacylglutathione hydrolase-like"/>
    <property type="match status" value="1"/>
</dbReference>
<dbReference type="PANTHER" id="PTHR23131:SF4">
    <property type="entry name" value="METALLO-BETA-LACTAMASE SUPERFAMILY POTEIN"/>
    <property type="match status" value="1"/>
</dbReference>